<keyword evidence="3" id="KW-1185">Reference proteome</keyword>
<gene>
    <name evidence="2" type="ORF">AACH10_17975</name>
</gene>
<dbReference type="RefSeq" id="WP_341411863.1">
    <property type="nucleotide sequence ID" value="NZ_JBBUTH010000009.1"/>
</dbReference>
<reference evidence="2 3" key="1">
    <citation type="submission" date="2024-04" db="EMBL/GenBank/DDBJ databases">
        <title>Novel species of the genus Ideonella isolated from streams.</title>
        <authorList>
            <person name="Lu H."/>
        </authorList>
    </citation>
    <scope>NUCLEOTIDE SEQUENCE [LARGE SCALE GENOMIC DNA]</scope>
    <source>
        <strain evidence="2 3">DXS22W</strain>
    </source>
</reference>
<proteinExistence type="predicted"/>
<sequence length="93" mass="9675">MAMVEWPMNNVEPGTSMAAVQGDPMEAMPGHNIAPSISHETCVIAEFSTDLAGLADYLDAVASDGDAEEMRLALRRAAAAIRLGINDKTGSAG</sequence>
<evidence type="ECO:0000256" key="1">
    <source>
        <dbReference type="SAM" id="MobiDB-lite"/>
    </source>
</evidence>
<evidence type="ECO:0000313" key="3">
    <source>
        <dbReference type="Proteomes" id="UP001365405"/>
    </source>
</evidence>
<comment type="caution">
    <text evidence="2">The sequence shown here is derived from an EMBL/GenBank/DDBJ whole genome shotgun (WGS) entry which is preliminary data.</text>
</comment>
<dbReference type="Proteomes" id="UP001365405">
    <property type="component" value="Unassembled WGS sequence"/>
</dbReference>
<name>A0ABU9CLU2_9BURK</name>
<accession>A0ABU9CLU2</accession>
<dbReference type="EMBL" id="JBBUTH010000009">
    <property type="protein sequence ID" value="MEK8052145.1"/>
    <property type="molecule type" value="Genomic_DNA"/>
</dbReference>
<protein>
    <recommendedName>
        <fullName evidence="4">Addiction module antidote protein</fullName>
    </recommendedName>
</protein>
<evidence type="ECO:0008006" key="4">
    <source>
        <dbReference type="Google" id="ProtNLM"/>
    </source>
</evidence>
<organism evidence="2 3">
    <name type="scientific">Pseudaquabacterium inlustre</name>
    <dbReference type="NCBI Taxonomy" id="2984192"/>
    <lineage>
        <taxon>Bacteria</taxon>
        <taxon>Pseudomonadati</taxon>
        <taxon>Pseudomonadota</taxon>
        <taxon>Betaproteobacteria</taxon>
        <taxon>Burkholderiales</taxon>
        <taxon>Sphaerotilaceae</taxon>
        <taxon>Pseudaquabacterium</taxon>
    </lineage>
</organism>
<evidence type="ECO:0000313" key="2">
    <source>
        <dbReference type="EMBL" id="MEK8052145.1"/>
    </source>
</evidence>
<feature type="region of interest" description="Disordered" evidence="1">
    <location>
        <begin position="1"/>
        <end position="33"/>
    </location>
</feature>